<keyword evidence="2 4" id="KW-0689">Ribosomal protein</keyword>
<name>A0A1B1TD69_9ARCH</name>
<evidence type="ECO:0000256" key="3">
    <source>
        <dbReference type="ARBA" id="ARBA00023274"/>
    </source>
</evidence>
<dbReference type="InterPro" id="IPR027548">
    <property type="entry name" value="Ribosomal_eS19_archaeal"/>
</dbReference>
<gene>
    <name evidence="4" type="primary">rps19e</name>
</gene>
<keyword evidence="3 4" id="KW-0687">Ribonucleoprotein</keyword>
<proteinExistence type="inferred from homology"/>
<comment type="subunit">
    <text evidence="4">Part of the 30S ribosomal subunit.</text>
</comment>
<dbReference type="HAMAP" id="MF_01474">
    <property type="entry name" value="Ribosomal_eS19"/>
    <property type="match status" value="1"/>
</dbReference>
<dbReference type="GO" id="GO:0000028">
    <property type="term" value="P:ribosomal small subunit assembly"/>
    <property type="evidence" value="ECO:0007669"/>
    <property type="project" value="TreeGrafter"/>
</dbReference>
<dbReference type="InterPro" id="IPR036388">
    <property type="entry name" value="WH-like_DNA-bd_sf"/>
</dbReference>
<evidence type="ECO:0000256" key="4">
    <source>
        <dbReference type="HAMAP-Rule" id="MF_01474"/>
    </source>
</evidence>
<sequence>MTTYYDVPADLLIGSLSTELQGFEQINPPEWAEYVKTGTHRERPPTQEDWWFIRSAAVLRKVGMKGPIGTNHMAQLFGGPKDRGVKPTRAASGSRNVARTVLQQLTEAGLITSKWNPANTVNFGKILTPEGHALLDKTAHSVRGAAEEKYPGLSKY</sequence>
<reference evidence="5" key="1">
    <citation type="submission" date="2014-11" db="EMBL/GenBank/DDBJ databases">
        <authorList>
            <person name="Zhu J."/>
            <person name="Qi W."/>
            <person name="Song R."/>
        </authorList>
    </citation>
    <scope>NUCLEOTIDE SEQUENCE</scope>
</reference>
<comment type="similarity">
    <text evidence="1 4">Belongs to the eukaryotic ribosomal protein eS19 family.</text>
</comment>
<dbReference type="GO" id="GO:0003723">
    <property type="term" value="F:RNA binding"/>
    <property type="evidence" value="ECO:0007669"/>
    <property type="project" value="TreeGrafter"/>
</dbReference>
<evidence type="ECO:0000313" key="5">
    <source>
        <dbReference type="EMBL" id="ANV80225.1"/>
    </source>
</evidence>
<dbReference type="GO" id="GO:0003735">
    <property type="term" value="F:structural constituent of ribosome"/>
    <property type="evidence" value="ECO:0007669"/>
    <property type="project" value="InterPro"/>
</dbReference>
<reference evidence="5" key="2">
    <citation type="journal article" date="2015" name="ISME J.">
        <title>A new class of marine Euryarchaeota group II from the Mediterranean deep chlorophyll maximum.</title>
        <authorList>
            <person name="Martin-Cuadrado A.B."/>
            <person name="Garcia-Heredia I."/>
            <person name="Molto A.G."/>
            <person name="Lopez-Ubeda R."/>
            <person name="Kimes N."/>
            <person name="Lopez-Garcia P."/>
            <person name="Moreira D."/>
            <person name="Rodriguez-Valera F."/>
        </authorList>
    </citation>
    <scope>NUCLEOTIDE SEQUENCE</scope>
</reference>
<dbReference type="AlphaFoldDB" id="A0A1B1TD69"/>
<organism evidence="5">
    <name type="scientific">uncultured Poseidoniia archaeon</name>
    <dbReference type="NCBI Taxonomy" id="1697135"/>
    <lineage>
        <taxon>Archaea</taxon>
        <taxon>Methanobacteriati</taxon>
        <taxon>Thermoplasmatota</taxon>
        <taxon>Candidatus Poseidoniia</taxon>
        <taxon>environmental samples</taxon>
    </lineage>
</organism>
<comment type="function">
    <text evidence="4">May be involved in maturation of the 30S ribosomal subunit.</text>
</comment>
<dbReference type="InterPro" id="IPR036390">
    <property type="entry name" value="WH_DNA-bd_sf"/>
</dbReference>
<dbReference type="PANTHER" id="PTHR11710:SF0">
    <property type="entry name" value="40S RIBOSOMAL PROTEIN S19"/>
    <property type="match status" value="1"/>
</dbReference>
<dbReference type="SUPFAM" id="SSF46785">
    <property type="entry name" value="Winged helix' DNA-binding domain"/>
    <property type="match status" value="1"/>
</dbReference>
<dbReference type="EMBL" id="KP211879">
    <property type="protein sequence ID" value="ANV80225.1"/>
    <property type="molecule type" value="Genomic_DNA"/>
</dbReference>
<dbReference type="Pfam" id="PF01090">
    <property type="entry name" value="Ribosomal_S19e"/>
    <property type="match status" value="1"/>
</dbReference>
<dbReference type="GO" id="GO:0006412">
    <property type="term" value="P:translation"/>
    <property type="evidence" value="ECO:0007669"/>
    <property type="project" value="UniProtKB-UniRule"/>
</dbReference>
<dbReference type="NCBIfam" id="NF006811">
    <property type="entry name" value="PRK09333.1"/>
    <property type="match status" value="1"/>
</dbReference>
<dbReference type="SMART" id="SM01413">
    <property type="entry name" value="Ribosomal_S19e"/>
    <property type="match status" value="1"/>
</dbReference>
<protein>
    <recommendedName>
        <fullName evidence="4">Small ribosomal subunit protein eS19</fullName>
    </recommendedName>
</protein>
<accession>A0A1B1TD69</accession>
<dbReference type="GO" id="GO:0022627">
    <property type="term" value="C:cytosolic small ribosomal subunit"/>
    <property type="evidence" value="ECO:0007669"/>
    <property type="project" value="TreeGrafter"/>
</dbReference>
<evidence type="ECO:0000256" key="2">
    <source>
        <dbReference type="ARBA" id="ARBA00022980"/>
    </source>
</evidence>
<dbReference type="PANTHER" id="PTHR11710">
    <property type="entry name" value="40S RIBOSOMAL PROTEIN S19"/>
    <property type="match status" value="1"/>
</dbReference>
<dbReference type="Gene3D" id="1.10.10.10">
    <property type="entry name" value="Winged helix-like DNA-binding domain superfamily/Winged helix DNA-binding domain"/>
    <property type="match status" value="1"/>
</dbReference>
<evidence type="ECO:0000256" key="1">
    <source>
        <dbReference type="ARBA" id="ARBA00010014"/>
    </source>
</evidence>
<dbReference type="InterPro" id="IPR001266">
    <property type="entry name" value="Ribosomal_eS19"/>
</dbReference>